<name>A0A2H3CVK5_ARMGA</name>
<accession>A0A2H3CVK5</accession>
<dbReference type="EMBL" id="KZ293785">
    <property type="protein sequence ID" value="PBK79336.1"/>
    <property type="molecule type" value="Genomic_DNA"/>
</dbReference>
<evidence type="ECO:0000313" key="2">
    <source>
        <dbReference type="Proteomes" id="UP000217790"/>
    </source>
</evidence>
<dbReference type="OMA" id="YHASKQQ"/>
<dbReference type="Proteomes" id="UP000217790">
    <property type="component" value="Unassembled WGS sequence"/>
</dbReference>
<reference evidence="2" key="1">
    <citation type="journal article" date="2017" name="Nat. Ecol. Evol.">
        <title>Genome expansion and lineage-specific genetic innovations in the forest pathogenic fungi Armillaria.</title>
        <authorList>
            <person name="Sipos G."/>
            <person name="Prasanna A.N."/>
            <person name="Walter M.C."/>
            <person name="O'Connor E."/>
            <person name="Balint B."/>
            <person name="Krizsan K."/>
            <person name="Kiss B."/>
            <person name="Hess J."/>
            <person name="Varga T."/>
            <person name="Slot J."/>
            <person name="Riley R."/>
            <person name="Boka B."/>
            <person name="Rigling D."/>
            <person name="Barry K."/>
            <person name="Lee J."/>
            <person name="Mihaltcheva S."/>
            <person name="LaButti K."/>
            <person name="Lipzen A."/>
            <person name="Waldron R."/>
            <person name="Moloney N.M."/>
            <person name="Sperisen C."/>
            <person name="Kredics L."/>
            <person name="Vagvoelgyi C."/>
            <person name="Patrignani A."/>
            <person name="Fitzpatrick D."/>
            <person name="Nagy I."/>
            <person name="Doyle S."/>
            <person name="Anderson J.B."/>
            <person name="Grigoriev I.V."/>
            <person name="Gueldener U."/>
            <person name="Muensterkoetter M."/>
            <person name="Nagy L.G."/>
        </authorList>
    </citation>
    <scope>NUCLEOTIDE SEQUENCE [LARGE SCALE GENOMIC DNA]</scope>
    <source>
        <strain evidence="2">Ar21-2</strain>
    </source>
</reference>
<proteinExistence type="predicted"/>
<gene>
    <name evidence="1" type="ORF">ARMGADRAFT_1093247</name>
</gene>
<dbReference type="AlphaFoldDB" id="A0A2H3CVK5"/>
<sequence length="108" mass="12417">MIDQDSAEDALSDTTPHSWCNFLDDPDPVLATMALEMKNTPARIQASRKYYIQQRAALKSASQEEQVCYVQKQCLSQAQYRAGRRSKLAAKEKAWHQWKKLAQSRRSN</sequence>
<keyword evidence="2" id="KW-1185">Reference proteome</keyword>
<protein>
    <submittedName>
        <fullName evidence="1">Uncharacterized protein</fullName>
    </submittedName>
</protein>
<organism evidence="1 2">
    <name type="scientific">Armillaria gallica</name>
    <name type="common">Bulbous honey fungus</name>
    <name type="synonym">Armillaria bulbosa</name>
    <dbReference type="NCBI Taxonomy" id="47427"/>
    <lineage>
        <taxon>Eukaryota</taxon>
        <taxon>Fungi</taxon>
        <taxon>Dikarya</taxon>
        <taxon>Basidiomycota</taxon>
        <taxon>Agaricomycotina</taxon>
        <taxon>Agaricomycetes</taxon>
        <taxon>Agaricomycetidae</taxon>
        <taxon>Agaricales</taxon>
        <taxon>Marasmiineae</taxon>
        <taxon>Physalacriaceae</taxon>
        <taxon>Armillaria</taxon>
    </lineage>
</organism>
<evidence type="ECO:0000313" key="1">
    <source>
        <dbReference type="EMBL" id="PBK79336.1"/>
    </source>
</evidence>
<dbReference type="InParanoid" id="A0A2H3CVK5"/>